<dbReference type="Pfam" id="PF14215">
    <property type="entry name" value="bHLH-MYC_N"/>
    <property type="match status" value="1"/>
</dbReference>
<dbReference type="InterPro" id="IPR011598">
    <property type="entry name" value="bHLH_dom"/>
</dbReference>
<dbReference type="SMART" id="SM00353">
    <property type="entry name" value="HLH"/>
    <property type="match status" value="1"/>
</dbReference>
<feature type="region of interest" description="Disordered" evidence="5">
    <location>
        <begin position="275"/>
        <end position="310"/>
    </location>
</feature>
<evidence type="ECO:0000256" key="4">
    <source>
        <dbReference type="ARBA" id="ARBA00023163"/>
    </source>
</evidence>
<sequence>MASMQFHHSLQLSVQSINWTYIIFWQLKPRKQVLVWRDGYYNGVINRRKLTVQPLEVEVSLEEDAVQRNKQLRELYDALVSGEPESPSSPAGLLLEQLTELEWFYLISLSFSFCPGDGLPGQAFERQRHVWLTEAHEVDSKVFSRAILAKSAGIQTIVCIPLFDGVLEYATTEKVEEDLRMIQHARSFFPKHEKHPKPTLSEQSTSSPVNNSVFHFQHLACVSVDPQERGSDREDHEDEDSVKDDGNTDKLEMSEDDCSNNLNSETMQMFSVSNCAQPAGNHEEEQHSETISSQLQTISSRRANSNSVGSLAHSRSHVLAERRRREKLNERFIILRSIVPFITKMDKASILGDTIEYLKQLQRHIKDLESKKELRTKNTETRKIVIPSSTNVQKLHELGLETVSIKSSAVNKIFIAELRAKVKEMHGKKGSIVEVKKAIYHIFS</sequence>
<dbReference type="GO" id="GO:0046983">
    <property type="term" value="F:protein dimerization activity"/>
    <property type="evidence" value="ECO:0007669"/>
    <property type="project" value="InterPro"/>
</dbReference>
<dbReference type="InterPro" id="IPR036638">
    <property type="entry name" value="HLH_DNA-bd_sf"/>
</dbReference>
<dbReference type="Proteomes" id="UP001085076">
    <property type="component" value="Miscellaneous, Linkage group lg02"/>
</dbReference>
<dbReference type="EMBL" id="JAGGNH010000002">
    <property type="protein sequence ID" value="KAJ0981033.1"/>
    <property type="molecule type" value="Genomic_DNA"/>
</dbReference>
<dbReference type="Pfam" id="PF00010">
    <property type="entry name" value="HLH"/>
    <property type="match status" value="1"/>
</dbReference>
<dbReference type="AlphaFoldDB" id="A0A9D5HLN0"/>
<evidence type="ECO:0000313" key="7">
    <source>
        <dbReference type="EMBL" id="KAJ0981033.1"/>
    </source>
</evidence>
<feature type="compositionally biased region" description="Polar residues" evidence="5">
    <location>
        <begin position="289"/>
        <end position="309"/>
    </location>
</feature>
<evidence type="ECO:0000259" key="6">
    <source>
        <dbReference type="PROSITE" id="PS50888"/>
    </source>
</evidence>
<comment type="similarity">
    <text evidence="1">Belongs to the bHLH protein family.</text>
</comment>
<keyword evidence="3" id="KW-0010">Activator</keyword>
<gene>
    <name evidence="7" type="ORF">J5N97_009288</name>
</gene>
<dbReference type="OrthoDB" id="690068at2759"/>
<evidence type="ECO:0000256" key="5">
    <source>
        <dbReference type="SAM" id="MobiDB-lite"/>
    </source>
</evidence>
<evidence type="ECO:0000256" key="1">
    <source>
        <dbReference type="ARBA" id="ARBA00005510"/>
    </source>
</evidence>
<feature type="region of interest" description="Disordered" evidence="5">
    <location>
        <begin position="226"/>
        <end position="262"/>
    </location>
</feature>
<dbReference type="Gene3D" id="4.10.280.10">
    <property type="entry name" value="Helix-loop-helix DNA-binding domain"/>
    <property type="match status" value="1"/>
</dbReference>
<dbReference type="InterPro" id="IPR025610">
    <property type="entry name" value="MYC/MYB_N"/>
</dbReference>
<feature type="compositionally biased region" description="Basic and acidic residues" evidence="5">
    <location>
        <begin position="243"/>
        <end position="253"/>
    </location>
</feature>
<evidence type="ECO:0000313" key="8">
    <source>
        <dbReference type="Proteomes" id="UP001085076"/>
    </source>
</evidence>
<dbReference type="SUPFAM" id="SSF47459">
    <property type="entry name" value="HLH, helix-loop-helix DNA-binding domain"/>
    <property type="match status" value="1"/>
</dbReference>
<proteinExistence type="inferred from homology"/>
<organism evidence="7 8">
    <name type="scientific">Dioscorea zingiberensis</name>
    <dbReference type="NCBI Taxonomy" id="325984"/>
    <lineage>
        <taxon>Eukaryota</taxon>
        <taxon>Viridiplantae</taxon>
        <taxon>Streptophyta</taxon>
        <taxon>Embryophyta</taxon>
        <taxon>Tracheophyta</taxon>
        <taxon>Spermatophyta</taxon>
        <taxon>Magnoliopsida</taxon>
        <taxon>Liliopsida</taxon>
        <taxon>Dioscoreales</taxon>
        <taxon>Dioscoreaceae</taxon>
        <taxon>Dioscorea</taxon>
    </lineage>
</organism>
<evidence type="ECO:0000256" key="2">
    <source>
        <dbReference type="ARBA" id="ARBA00023015"/>
    </source>
</evidence>
<reference evidence="7" key="1">
    <citation type="submission" date="2021-03" db="EMBL/GenBank/DDBJ databases">
        <authorList>
            <person name="Li Z."/>
            <person name="Yang C."/>
        </authorList>
    </citation>
    <scope>NUCLEOTIDE SEQUENCE</scope>
    <source>
        <strain evidence="7">Dzin_1.0</strain>
        <tissue evidence="7">Leaf</tissue>
    </source>
</reference>
<comment type="caution">
    <text evidence="7">The sequence shown here is derived from an EMBL/GenBank/DDBJ whole genome shotgun (WGS) entry which is preliminary data.</text>
</comment>
<dbReference type="PANTHER" id="PTHR46266">
    <property type="entry name" value="TRANSCRIPTION FACTOR TT8"/>
    <property type="match status" value="1"/>
</dbReference>
<keyword evidence="2" id="KW-0805">Transcription regulation</keyword>
<reference evidence="7" key="2">
    <citation type="journal article" date="2022" name="Hortic Res">
        <title>The genome of Dioscorea zingiberensis sheds light on the biosynthesis, origin and evolution of the medicinally important diosgenin saponins.</title>
        <authorList>
            <person name="Li Y."/>
            <person name="Tan C."/>
            <person name="Li Z."/>
            <person name="Guo J."/>
            <person name="Li S."/>
            <person name="Chen X."/>
            <person name="Wang C."/>
            <person name="Dai X."/>
            <person name="Yang H."/>
            <person name="Song W."/>
            <person name="Hou L."/>
            <person name="Xu J."/>
            <person name="Tong Z."/>
            <person name="Xu A."/>
            <person name="Yuan X."/>
            <person name="Wang W."/>
            <person name="Yang Q."/>
            <person name="Chen L."/>
            <person name="Sun Z."/>
            <person name="Wang K."/>
            <person name="Pan B."/>
            <person name="Chen J."/>
            <person name="Bao Y."/>
            <person name="Liu F."/>
            <person name="Qi X."/>
            <person name="Gang D.R."/>
            <person name="Wen J."/>
            <person name="Li J."/>
        </authorList>
    </citation>
    <scope>NUCLEOTIDE SEQUENCE</scope>
    <source>
        <strain evidence="7">Dzin_1.0</strain>
    </source>
</reference>
<dbReference type="PROSITE" id="PS50888">
    <property type="entry name" value="BHLH"/>
    <property type="match status" value="1"/>
</dbReference>
<protein>
    <recommendedName>
        <fullName evidence="6">BHLH domain-containing protein</fullName>
    </recommendedName>
</protein>
<keyword evidence="4" id="KW-0804">Transcription</keyword>
<evidence type="ECO:0000256" key="3">
    <source>
        <dbReference type="ARBA" id="ARBA00023159"/>
    </source>
</evidence>
<feature type="domain" description="BHLH" evidence="6">
    <location>
        <begin position="312"/>
        <end position="361"/>
    </location>
</feature>
<name>A0A9D5HLN0_9LILI</name>
<accession>A0A9D5HLN0</accession>
<dbReference type="PANTHER" id="PTHR46266:SF4">
    <property type="entry name" value="TRANSCRIPTION FACTOR TT8"/>
    <property type="match status" value="1"/>
</dbReference>
<keyword evidence="8" id="KW-1185">Reference proteome</keyword>